<dbReference type="GO" id="GO:0071949">
    <property type="term" value="F:FAD binding"/>
    <property type="evidence" value="ECO:0007669"/>
    <property type="project" value="InterPro"/>
</dbReference>
<gene>
    <name evidence="2" type="ORF">MESINF_2374</name>
</gene>
<dbReference type="Gene3D" id="3.50.50.60">
    <property type="entry name" value="FAD/NAD(P)-binding domain"/>
    <property type="match status" value="1"/>
</dbReference>
<evidence type="ECO:0000313" key="2">
    <source>
        <dbReference type="EMBL" id="SSC13814.1"/>
    </source>
</evidence>
<evidence type="ECO:0000259" key="1">
    <source>
        <dbReference type="Pfam" id="PF01494"/>
    </source>
</evidence>
<dbReference type="InterPro" id="IPR002938">
    <property type="entry name" value="FAD-bd"/>
</dbReference>
<dbReference type="SUPFAM" id="SSF51905">
    <property type="entry name" value="FAD/NAD(P)-binding domain"/>
    <property type="match status" value="1"/>
</dbReference>
<dbReference type="PRINTS" id="PR00368">
    <property type="entry name" value="FADPNR"/>
</dbReference>
<keyword evidence="3" id="KW-1185">Reference proteome</keyword>
<protein>
    <submittedName>
        <fullName evidence="2">Flavin-dependent dehydrogenase</fullName>
    </submittedName>
</protein>
<dbReference type="Proteomes" id="UP000250796">
    <property type="component" value="Chromosome MESINF"/>
</dbReference>
<reference evidence="2 3" key="1">
    <citation type="submission" date="2017-01" db="EMBL/GenBank/DDBJ databases">
        <authorList>
            <person name="Erauso G."/>
        </authorList>
    </citation>
    <scope>NUCLEOTIDE SEQUENCE [LARGE SCALE GENOMIC DNA]</scope>
    <source>
        <strain evidence="2">MESINF1</strain>
    </source>
</reference>
<dbReference type="AlphaFoldDB" id="A0A7Z7LGY1"/>
<dbReference type="RefSeq" id="WP_169699936.1">
    <property type="nucleotide sequence ID" value="NZ_LS974202.1"/>
</dbReference>
<dbReference type="PANTHER" id="PTHR42685:SF22">
    <property type="entry name" value="CONDITIONED MEDIUM FACTOR RECEPTOR 1"/>
    <property type="match status" value="1"/>
</dbReference>
<dbReference type="KEGG" id="minf:MESINF_2374"/>
<sequence length="370" mass="40850">MTRTVTVVGAGPAGLAAARILGREGVDFILIDSKSFPRYKGCGGGLTPRSIRVLGEIFPEIEPGGFETREISFRNVDEGVARDLVTYISKRPLFFTVDRKELDHSLLKSVIDRGGNFAVSKVREIEKTDGGFLVKGENLEIESKFVIVAGGVFGAKLANLEPPAYGIVYHGYSSPTGSASITFVQDGYLWKFPGESFDSIGGGVYPDAQNVPAYEEMEMLIKRTFDEDVELTGTPIPLFKMEKVLELNKAFEGLFFAGDSAGLVDNWTGEGIDFALDSGRQAALSIVEDGIKGKTAGQRYLERLYPIVKHLQIADSFRRRFHADLQKNVLLLKSRRSARIFMNYISRYAENVSLLVFKSFFTGGIHQRST</sequence>
<organism evidence="2 3">
    <name type="scientific">Mesotoga infera</name>
    <dbReference type="NCBI Taxonomy" id="1236046"/>
    <lineage>
        <taxon>Bacteria</taxon>
        <taxon>Thermotogati</taxon>
        <taxon>Thermotogota</taxon>
        <taxon>Thermotogae</taxon>
        <taxon>Kosmotogales</taxon>
        <taxon>Kosmotogaceae</taxon>
        <taxon>Mesotoga</taxon>
    </lineage>
</organism>
<dbReference type="InterPro" id="IPR036188">
    <property type="entry name" value="FAD/NAD-bd_sf"/>
</dbReference>
<dbReference type="EMBL" id="LS974202">
    <property type="protein sequence ID" value="SSC13814.1"/>
    <property type="molecule type" value="Genomic_DNA"/>
</dbReference>
<proteinExistence type="predicted"/>
<evidence type="ECO:0000313" key="3">
    <source>
        <dbReference type="Proteomes" id="UP000250796"/>
    </source>
</evidence>
<dbReference type="PANTHER" id="PTHR42685">
    <property type="entry name" value="GERANYLGERANYL DIPHOSPHATE REDUCTASE"/>
    <property type="match status" value="1"/>
</dbReference>
<accession>A0A7Z7LGY1</accession>
<feature type="domain" description="FAD-binding" evidence="1">
    <location>
        <begin position="4"/>
        <end position="55"/>
    </location>
</feature>
<dbReference type="InterPro" id="IPR050407">
    <property type="entry name" value="Geranylgeranyl_reductase"/>
</dbReference>
<dbReference type="Pfam" id="PF01494">
    <property type="entry name" value="FAD_binding_3"/>
    <property type="match status" value="1"/>
</dbReference>
<name>A0A7Z7LGY1_9BACT</name>